<evidence type="ECO:0000259" key="4">
    <source>
        <dbReference type="Pfam" id="PF02463"/>
    </source>
</evidence>
<dbReference type="PANTHER" id="PTHR32114">
    <property type="entry name" value="ABC TRANSPORTER ABCH.3"/>
    <property type="match status" value="1"/>
</dbReference>
<dbReference type="InterPro" id="IPR003395">
    <property type="entry name" value="RecF/RecN/SMC_N"/>
</dbReference>
<comment type="caution">
    <text evidence="5">The sequence shown here is derived from an EMBL/GenBank/DDBJ whole genome shotgun (WGS) entry which is preliminary data.</text>
</comment>
<dbReference type="Pfam" id="PF02463">
    <property type="entry name" value="SMC_N"/>
    <property type="match status" value="1"/>
</dbReference>
<dbReference type="Proteomes" id="UP001142292">
    <property type="component" value="Unassembled WGS sequence"/>
</dbReference>
<evidence type="ECO:0000256" key="1">
    <source>
        <dbReference type="ARBA" id="ARBA00006930"/>
    </source>
</evidence>
<proteinExistence type="inferred from homology"/>
<reference evidence="5" key="2">
    <citation type="submission" date="2023-01" db="EMBL/GenBank/DDBJ databases">
        <authorList>
            <person name="Sun Q."/>
            <person name="Evtushenko L."/>
        </authorList>
    </citation>
    <scope>NUCLEOTIDE SEQUENCE</scope>
    <source>
        <strain evidence="5">VKM Ac-1246</strain>
    </source>
</reference>
<organism evidence="5 6">
    <name type="scientific">Nocardioides luteus</name>
    <dbReference type="NCBI Taxonomy" id="1844"/>
    <lineage>
        <taxon>Bacteria</taxon>
        <taxon>Bacillati</taxon>
        <taxon>Actinomycetota</taxon>
        <taxon>Actinomycetes</taxon>
        <taxon>Propionibacteriales</taxon>
        <taxon>Nocardioidaceae</taxon>
        <taxon>Nocardioides</taxon>
    </lineage>
</organism>
<gene>
    <name evidence="5" type="ORF">GCM10017579_37730</name>
</gene>
<dbReference type="EMBL" id="BSEL01000007">
    <property type="protein sequence ID" value="GLJ69737.1"/>
    <property type="molecule type" value="Genomic_DNA"/>
</dbReference>
<reference evidence="5" key="1">
    <citation type="journal article" date="2014" name="Int. J. Syst. Evol. Microbiol.">
        <title>Complete genome of a new Firmicutes species belonging to the dominant human colonic microbiota ('Ruminococcus bicirculans') reveals two chromosomes and a selective capacity to utilize plant glucans.</title>
        <authorList>
            <consortium name="NISC Comparative Sequencing Program"/>
            <person name="Wegmann U."/>
            <person name="Louis P."/>
            <person name="Goesmann A."/>
            <person name="Henrissat B."/>
            <person name="Duncan S.H."/>
            <person name="Flint H.J."/>
        </authorList>
    </citation>
    <scope>NUCLEOTIDE SEQUENCE</scope>
    <source>
        <strain evidence="5">VKM Ac-1246</strain>
    </source>
</reference>
<protein>
    <recommendedName>
        <fullName evidence="3">Nuclease SbcCD subunit C</fullName>
    </recommendedName>
</protein>
<name>A0ABQ5T1Y6_9ACTN</name>
<evidence type="ECO:0000256" key="3">
    <source>
        <dbReference type="ARBA" id="ARBA00013368"/>
    </source>
</evidence>
<accession>A0ABQ5T1Y6</accession>
<evidence type="ECO:0000256" key="2">
    <source>
        <dbReference type="ARBA" id="ARBA00011322"/>
    </source>
</evidence>
<dbReference type="PANTHER" id="PTHR32114:SF2">
    <property type="entry name" value="ABC TRANSPORTER ABCH.3"/>
    <property type="match status" value="1"/>
</dbReference>
<feature type="domain" description="RecF/RecN/SMC N-terminal" evidence="4">
    <location>
        <begin position="64"/>
        <end position="661"/>
    </location>
</feature>
<keyword evidence="6" id="KW-1185">Reference proteome</keyword>
<comment type="subunit">
    <text evidence="2">Heterodimer of SbcC and SbcD.</text>
</comment>
<evidence type="ECO:0000313" key="6">
    <source>
        <dbReference type="Proteomes" id="UP001142292"/>
    </source>
</evidence>
<dbReference type="InterPro" id="IPR027417">
    <property type="entry name" value="P-loop_NTPase"/>
</dbReference>
<dbReference type="Gene3D" id="3.40.50.300">
    <property type="entry name" value="P-loop containing nucleotide triphosphate hydrolases"/>
    <property type="match status" value="2"/>
</dbReference>
<evidence type="ECO:0000313" key="5">
    <source>
        <dbReference type="EMBL" id="GLJ69737.1"/>
    </source>
</evidence>
<comment type="similarity">
    <text evidence="1">Belongs to the SMC family. SbcC subfamily.</text>
</comment>
<dbReference type="SUPFAM" id="SSF52540">
    <property type="entry name" value="P-loop containing nucleoside triphosphate hydrolases"/>
    <property type="match status" value="1"/>
</dbReference>
<sequence length="828" mass="89511">MSTELMGWVKEQVAASGLDEPVGQVVLAATVGPEALDAYLDYGTAPDVDVSAAEGPSKTDGTFLTSVEVEGFRGIGETTQVNIAPRPGLTIIAGRNGSGKSSMAEALELVLTGSTYRWAAKSSSIQWSERWRNLHHQRARIRVDAVEEGHGPISITATWPDTATTHDQYTTVVQRHTSGRPVVLNDLADLGWAASLEQYRPMPSYDELGGLLESGQSKLYDALASILGVQQITDAWGLVKDRLKQRKAPLGLVDAQRKSLQKQAAQLTDDRAITAATLLRKTAPDSAALRALATGTQTLSGPLAELRSLAIVEFPHSIGEVRGVADRIRAAITGLASVADDAAGLSQRELARLELLEQAITVHSEHGDMTCPVCRQGSLDAAWAATSRELAAQRRQQAQAYDLARQTLDLARSDLRKILTPRPRALQSAPTTAVAEAIAAARTSWERFIDIPPGDGYDAALAEAQHIEQQIENLLPALADLRAAVSSEIERLDDAWQPLASQIATWCDAFDAASADKPIIDRLTAAEKWLKENDLRLKNERLAPITDGAKHAWSKLRQESNIEIGNLQLAGTSTRRRVQIDAAIDGTPTDGIPVLSQGELHALALSLFIPRATMASSPFRFLILDDPIQAMDPAKVDGLVDLLGEIAATRQVIVLSHDDRLPAAVRRSSIDATILEVSRTSGSKVKIRTHADPAKRYLSDAFAMITAYENHQLADAALRRTLPGMLRFALEAAAKDRYFSRAVANGEDLHKVEGTWAGAETTRKKVGLAVFGEPRSHNELAAWATPHHRKFGLINAGVAMHEGLRSDVDPKQAAKTVERLIADVRDAS</sequence>
<dbReference type="RefSeq" id="WP_189120866.1">
    <property type="nucleotide sequence ID" value="NZ_BMRK01000032.1"/>
</dbReference>